<sequence>MTRTADAFSDYVLHPRYGRGPRITGMTVQPGTYSEVRLGWWASPEDRIPETAIEARPSQQIKATIPVTHYVDLKRRCRDCSRPFIFFAEEQQYWCETLHFYVGADCVRCTECRKEQRRVNGLAEKKVAGAEKIGSGHLFSPRAQARLSARSVRGRPAWRASGPIVATTSCRRGSRFATRQERKRSPSDVGVPTACEGARMVNRLAVGLKITCDERSST</sequence>
<dbReference type="Proteomes" id="UP000319908">
    <property type="component" value="Unassembled WGS sequence"/>
</dbReference>
<dbReference type="AlphaFoldDB" id="A0A5C6C4U0"/>
<organism evidence="2 3">
    <name type="scientific">Allorhodopirellula heiligendammensis</name>
    <dbReference type="NCBI Taxonomy" id="2714739"/>
    <lineage>
        <taxon>Bacteria</taxon>
        <taxon>Pseudomonadati</taxon>
        <taxon>Planctomycetota</taxon>
        <taxon>Planctomycetia</taxon>
        <taxon>Pirellulales</taxon>
        <taxon>Pirellulaceae</taxon>
        <taxon>Allorhodopirellula</taxon>
    </lineage>
</organism>
<reference evidence="2 3" key="1">
    <citation type="journal article" date="2020" name="Antonie Van Leeuwenhoek">
        <title>Rhodopirellula heiligendammensis sp. nov., Rhodopirellula pilleata sp. nov., and Rhodopirellula solitaria sp. nov. isolated from natural or artificial marine surfaces in Northern Germany and California, USA, and emended description of the genus Rhodopirellula.</title>
        <authorList>
            <person name="Kallscheuer N."/>
            <person name="Wiegand S."/>
            <person name="Jogler M."/>
            <person name="Boedeker C."/>
            <person name="Peeters S.H."/>
            <person name="Rast P."/>
            <person name="Heuer A."/>
            <person name="Jetten M.S.M."/>
            <person name="Rohde M."/>
            <person name="Jogler C."/>
        </authorList>
    </citation>
    <scope>NUCLEOTIDE SEQUENCE [LARGE SCALE GENOMIC DNA]</scope>
    <source>
        <strain evidence="2 3">Poly21</strain>
    </source>
</reference>
<keyword evidence="3" id="KW-1185">Reference proteome</keyword>
<gene>
    <name evidence="2" type="ORF">Poly21_07150</name>
</gene>
<feature type="domain" description="Probable zinc-binding" evidence="1">
    <location>
        <begin position="72"/>
        <end position="118"/>
    </location>
</feature>
<accession>A0A5C6C4U0</accession>
<proteinExistence type="predicted"/>
<protein>
    <recommendedName>
        <fullName evidence="1">Probable zinc-binding domain-containing protein</fullName>
    </recommendedName>
</protein>
<dbReference type="EMBL" id="SJPU01000001">
    <property type="protein sequence ID" value="TWU18551.1"/>
    <property type="molecule type" value="Genomic_DNA"/>
</dbReference>
<dbReference type="Pfam" id="PF13451">
    <property type="entry name" value="zf_Tbcl"/>
    <property type="match status" value="1"/>
</dbReference>
<dbReference type="InterPro" id="IPR025306">
    <property type="entry name" value="Zn-bnd_dom_prob"/>
</dbReference>
<comment type="caution">
    <text evidence="2">The sequence shown here is derived from an EMBL/GenBank/DDBJ whole genome shotgun (WGS) entry which is preliminary data.</text>
</comment>
<evidence type="ECO:0000313" key="3">
    <source>
        <dbReference type="Proteomes" id="UP000319908"/>
    </source>
</evidence>
<name>A0A5C6C4U0_9BACT</name>
<evidence type="ECO:0000259" key="1">
    <source>
        <dbReference type="Pfam" id="PF13451"/>
    </source>
</evidence>
<evidence type="ECO:0000313" key="2">
    <source>
        <dbReference type="EMBL" id="TWU18551.1"/>
    </source>
</evidence>